<dbReference type="InterPro" id="IPR003374">
    <property type="entry name" value="ApbE-like_sf"/>
</dbReference>
<comment type="cofactor">
    <cofactor evidence="1">
        <name>Mg(2+)</name>
        <dbReference type="ChEBI" id="CHEBI:18420"/>
    </cofactor>
</comment>
<evidence type="ECO:0000256" key="1">
    <source>
        <dbReference type="ARBA" id="ARBA00001946"/>
    </source>
</evidence>
<evidence type="ECO:0000256" key="7">
    <source>
        <dbReference type="ARBA" id="ARBA00022827"/>
    </source>
</evidence>
<dbReference type="PANTHER" id="PTHR30040">
    <property type="entry name" value="THIAMINE BIOSYNTHESIS LIPOPROTEIN APBE"/>
    <property type="match status" value="1"/>
</dbReference>
<sequence length="397" mass="44617">MKHKIPIKHLDTIMAKNRQFEFFQKEKVSRTRFIFKKILFSIHFFDLQFKKPLEMTNFSSKCTASYKVLLLGLVVLFLSCTPKKSVKNQTWGNALGTTYSIIYIADEELDYQQEIDSVFQVLNQSMSTYIPSSDISKINEGDSTIVVDEMFKEVFDVSSEVHKASNGYFDPTIGVLANAWGFGPGEQIELDSLRVDSLLGYVGWDKVKLNSNNTISKTHPSIRFDFNAVAKGYAIDRLGAMLDEKGIKNYLVEVGGEVLAKGTNLDSGKQWSVGIDDPQVETGRQLKQIVSLEDMAMASSGNYRKFRVDPETGEKYVHTINPKTGYTKNSNVLATSVVAKTCAVADAFATSFMAMDLEDTKQVLEDHDELEAYIIYLDENGETQEFFTPGFEALVKE</sequence>
<dbReference type="PANTHER" id="PTHR30040:SF2">
    <property type="entry name" value="FAD:PROTEIN FMN TRANSFERASE"/>
    <property type="match status" value="1"/>
</dbReference>
<evidence type="ECO:0000256" key="2">
    <source>
        <dbReference type="ARBA" id="ARBA00011955"/>
    </source>
</evidence>
<keyword evidence="4" id="KW-0285">Flavoprotein</keyword>
<keyword evidence="12" id="KW-1185">Reference proteome</keyword>
<evidence type="ECO:0000256" key="10">
    <source>
        <dbReference type="ARBA" id="ARBA00048540"/>
    </source>
</evidence>
<gene>
    <name evidence="11" type="ORF">PY092_05460</name>
</gene>
<dbReference type="InterPro" id="IPR024932">
    <property type="entry name" value="ApbE"/>
</dbReference>
<protein>
    <recommendedName>
        <fullName evidence="3">FAD:protein FMN transferase</fullName>
        <ecNumber evidence="2">2.7.1.180</ecNumber>
    </recommendedName>
    <alternativeName>
        <fullName evidence="9">Flavin transferase</fullName>
    </alternativeName>
</protein>
<evidence type="ECO:0000256" key="8">
    <source>
        <dbReference type="ARBA" id="ARBA00022842"/>
    </source>
</evidence>
<evidence type="ECO:0000313" key="12">
    <source>
        <dbReference type="Proteomes" id="UP001221366"/>
    </source>
</evidence>
<name>A0ABT5XWM4_9FLAO</name>
<dbReference type="EC" id="2.7.1.180" evidence="2"/>
<evidence type="ECO:0000256" key="9">
    <source>
        <dbReference type="ARBA" id="ARBA00031306"/>
    </source>
</evidence>
<evidence type="ECO:0000256" key="3">
    <source>
        <dbReference type="ARBA" id="ARBA00016337"/>
    </source>
</evidence>
<evidence type="ECO:0000256" key="4">
    <source>
        <dbReference type="ARBA" id="ARBA00022630"/>
    </source>
</evidence>
<dbReference type="Pfam" id="PF02424">
    <property type="entry name" value="ApbE"/>
    <property type="match status" value="1"/>
</dbReference>
<reference evidence="11 12" key="1">
    <citation type="submission" date="2023-03" db="EMBL/GenBank/DDBJ databases">
        <title>Muricauda XX sp. nov. and Muricauda XXX sp. nov., two novel species isolated from Okinawa Trough.</title>
        <authorList>
            <person name="Cao W."/>
            <person name="Deng X."/>
        </authorList>
    </citation>
    <scope>NUCLEOTIDE SEQUENCE [LARGE SCALE GENOMIC DNA]</scope>
    <source>
        <strain evidence="11 12">334s03</strain>
    </source>
</reference>
<keyword evidence="7" id="KW-0274">FAD</keyword>
<comment type="catalytic activity">
    <reaction evidence="10">
        <text>L-threonyl-[protein] + FAD = FMN-L-threonyl-[protein] + AMP + H(+)</text>
        <dbReference type="Rhea" id="RHEA:36847"/>
        <dbReference type="Rhea" id="RHEA-COMP:11060"/>
        <dbReference type="Rhea" id="RHEA-COMP:11061"/>
        <dbReference type="ChEBI" id="CHEBI:15378"/>
        <dbReference type="ChEBI" id="CHEBI:30013"/>
        <dbReference type="ChEBI" id="CHEBI:57692"/>
        <dbReference type="ChEBI" id="CHEBI:74257"/>
        <dbReference type="ChEBI" id="CHEBI:456215"/>
        <dbReference type="EC" id="2.7.1.180"/>
    </reaction>
</comment>
<dbReference type="Proteomes" id="UP001221366">
    <property type="component" value="Unassembled WGS sequence"/>
</dbReference>
<comment type="caution">
    <text evidence="11">The sequence shown here is derived from an EMBL/GenBank/DDBJ whole genome shotgun (WGS) entry which is preliminary data.</text>
</comment>
<evidence type="ECO:0000313" key="11">
    <source>
        <dbReference type="EMBL" id="MDF0715586.1"/>
    </source>
</evidence>
<organism evidence="11 12">
    <name type="scientific">Flagellimonas yonaguniensis</name>
    <dbReference type="NCBI Taxonomy" id="3031325"/>
    <lineage>
        <taxon>Bacteria</taxon>
        <taxon>Pseudomonadati</taxon>
        <taxon>Bacteroidota</taxon>
        <taxon>Flavobacteriia</taxon>
        <taxon>Flavobacteriales</taxon>
        <taxon>Flavobacteriaceae</taxon>
        <taxon>Flagellimonas</taxon>
    </lineage>
</organism>
<dbReference type="Gene3D" id="3.10.520.10">
    <property type="entry name" value="ApbE-like domains"/>
    <property type="match status" value="1"/>
</dbReference>
<dbReference type="RefSeq" id="WP_275614836.1">
    <property type="nucleotide sequence ID" value="NZ_JARFVB010000002.1"/>
</dbReference>
<accession>A0ABT5XWM4</accession>
<evidence type="ECO:0000256" key="5">
    <source>
        <dbReference type="ARBA" id="ARBA00022679"/>
    </source>
</evidence>
<proteinExistence type="predicted"/>
<keyword evidence="5 11" id="KW-0808">Transferase</keyword>
<dbReference type="SUPFAM" id="SSF143631">
    <property type="entry name" value="ApbE-like"/>
    <property type="match status" value="1"/>
</dbReference>
<dbReference type="EMBL" id="JARFVB010000002">
    <property type="protein sequence ID" value="MDF0715586.1"/>
    <property type="molecule type" value="Genomic_DNA"/>
</dbReference>
<evidence type="ECO:0000256" key="6">
    <source>
        <dbReference type="ARBA" id="ARBA00022723"/>
    </source>
</evidence>
<keyword evidence="6" id="KW-0479">Metal-binding</keyword>
<dbReference type="GO" id="GO:0016740">
    <property type="term" value="F:transferase activity"/>
    <property type="evidence" value="ECO:0007669"/>
    <property type="project" value="UniProtKB-KW"/>
</dbReference>
<keyword evidence="8" id="KW-0460">Magnesium</keyword>